<feature type="region of interest" description="Disordered" evidence="1">
    <location>
        <begin position="1"/>
        <end position="27"/>
    </location>
</feature>
<dbReference type="GeneID" id="10529394"/>
<gene>
    <name evidence="2" type="ORF">PGTG_03003</name>
</gene>
<reference evidence="3" key="2">
    <citation type="journal article" date="2011" name="Proc. Natl. Acad. Sci. U.S.A.">
        <title>Obligate biotrophy features unraveled by the genomic analysis of rust fungi.</title>
        <authorList>
            <person name="Duplessis S."/>
            <person name="Cuomo C.A."/>
            <person name="Lin Y.-C."/>
            <person name="Aerts A."/>
            <person name="Tisserant E."/>
            <person name="Veneault-Fourrey C."/>
            <person name="Joly D.L."/>
            <person name="Hacquard S."/>
            <person name="Amselem J."/>
            <person name="Cantarel B.L."/>
            <person name="Chiu R."/>
            <person name="Coutinho P.M."/>
            <person name="Feau N."/>
            <person name="Field M."/>
            <person name="Frey P."/>
            <person name="Gelhaye E."/>
            <person name="Goldberg J."/>
            <person name="Grabherr M.G."/>
            <person name="Kodira C.D."/>
            <person name="Kohler A."/>
            <person name="Kuees U."/>
            <person name="Lindquist E.A."/>
            <person name="Lucas S.M."/>
            <person name="Mago R."/>
            <person name="Mauceli E."/>
            <person name="Morin E."/>
            <person name="Murat C."/>
            <person name="Pangilinan J.L."/>
            <person name="Park R."/>
            <person name="Pearson M."/>
            <person name="Quesneville H."/>
            <person name="Rouhier N."/>
            <person name="Sakthikumar S."/>
            <person name="Salamov A.A."/>
            <person name="Schmutz J."/>
            <person name="Selles B."/>
            <person name="Shapiro H."/>
            <person name="Tanguay P."/>
            <person name="Tuskan G.A."/>
            <person name="Henrissat B."/>
            <person name="Van de Peer Y."/>
            <person name="Rouze P."/>
            <person name="Ellis J.G."/>
            <person name="Dodds P.N."/>
            <person name="Schein J.E."/>
            <person name="Zhong S."/>
            <person name="Hamelin R.C."/>
            <person name="Grigoriev I.V."/>
            <person name="Szabo L.J."/>
            <person name="Martin F."/>
        </authorList>
    </citation>
    <scope>NUCLEOTIDE SEQUENCE [LARGE SCALE GENOMIC DNA]</scope>
    <source>
        <strain evidence="3">CRL 75-36-700-3 / race SCCL</strain>
    </source>
</reference>
<dbReference type="EMBL" id="DS178267">
    <property type="protein sequence ID" value="EFP77047.1"/>
    <property type="molecule type" value="Genomic_DNA"/>
</dbReference>
<feature type="region of interest" description="Disordered" evidence="1">
    <location>
        <begin position="96"/>
        <end position="115"/>
    </location>
</feature>
<name>E3JYC2_PUCGT</name>
<dbReference type="OrthoDB" id="10438444at2759"/>
<accession>E3JYC2</accession>
<feature type="region of interest" description="Disordered" evidence="1">
    <location>
        <begin position="263"/>
        <end position="295"/>
    </location>
</feature>
<dbReference type="HOGENOM" id="CLU_943770_0_0_1"/>
<feature type="compositionally biased region" description="Polar residues" evidence="1">
    <location>
        <begin position="286"/>
        <end position="295"/>
    </location>
</feature>
<evidence type="ECO:0000313" key="2">
    <source>
        <dbReference type="EMBL" id="EFP77047.1"/>
    </source>
</evidence>
<dbReference type="KEGG" id="pgr:PGTG_03003"/>
<organism evidence="2 3">
    <name type="scientific">Puccinia graminis f. sp. tritici (strain CRL 75-36-700-3 / race SCCL)</name>
    <name type="common">Black stem rust fungus</name>
    <dbReference type="NCBI Taxonomy" id="418459"/>
    <lineage>
        <taxon>Eukaryota</taxon>
        <taxon>Fungi</taxon>
        <taxon>Dikarya</taxon>
        <taxon>Basidiomycota</taxon>
        <taxon>Pucciniomycotina</taxon>
        <taxon>Pucciniomycetes</taxon>
        <taxon>Pucciniales</taxon>
        <taxon>Pucciniaceae</taxon>
        <taxon>Puccinia</taxon>
    </lineage>
</organism>
<evidence type="ECO:0000256" key="1">
    <source>
        <dbReference type="SAM" id="MobiDB-lite"/>
    </source>
</evidence>
<dbReference type="InParanoid" id="E3JYC2"/>
<sequence>MEESSSEIQSPLTENFPPVPSATLDSCPLILENDPSLEHLEKEETKNLGLETEILPIPSEISLPCALIEENYSPAVSVTLEFPPLISQNCEELEPLDNKEQQNPGPEISPFQVEEIPDKPVPGFAKFREILKQKYTVEDNSNPEDASNLEETEGNKLGLFLDSKNQLQYPRNDIMVAKPEGIGTQVDPSSGIRPIIFSQIFSPSEDIRDSLEPELPEILEESFGEKVTVESFTNTLIPVNVPALNPIVSDQLPTNISEVLTTEKTEAPDSTSSEIPQFGSPKICTQKDSPSLGKS</sequence>
<dbReference type="VEuPathDB" id="FungiDB:PGTG_03003"/>
<dbReference type="AlphaFoldDB" id="E3JYC2"/>
<protein>
    <submittedName>
        <fullName evidence="2">Uncharacterized protein</fullName>
    </submittedName>
</protein>
<reference key="1">
    <citation type="submission" date="2007-01" db="EMBL/GenBank/DDBJ databases">
        <title>The Genome Sequence of Puccinia graminis f. sp. tritici Strain CRL 75-36-700-3.</title>
        <authorList>
            <consortium name="The Broad Institute Genome Sequencing Platform"/>
            <person name="Birren B."/>
            <person name="Lander E."/>
            <person name="Galagan J."/>
            <person name="Nusbaum C."/>
            <person name="Devon K."/>
            <person name="Cuomo C."/>
            <person name="Jaffe D."/>
            <person name="Butler J."/>
            <person name="Alvarez P."/>
            <person name="Gnerre S."/>
            <person name="Grabherr M."/>
            <person name="Mauceli E."/>
            <person name="Brockman W."/>
            <person name="Young S."/>
            <person name="LaButti K."/>
            <person name="Sykes S."/>
            <person name="DeCaprio D."/>
            <person name="Crawford M."/>
            <person name="Koehrsen M."/>
            <person name="Engels R."/>
            <person name="Montgomery P."/>
            <person name="Pearson M."/>
            <person name="Howarth C."/>
            <person name="Larson L."/>
            <person name="White J."/>
            <person name="Zeng Q."/>
            <person name="Kodira C."/>
            <person name="Yandava C."/>
            <person name="Alvarado L."/>
            <person name="O'Leary S."/>
            <person name="Szabo L."/>
            <person name="Dean R."/>
            <person name="Schein J."/>
        </authorList>
    </citation>
    <scope>NUCLEOTIDE SEQUENCE</scope>
    <source>
        <strain>CRL 75-36-700-3</strain>
    </source>
</reference>
<proteinExistence type="predicted"/>
<dbReference type="RefSeq" id="XP_003321466.1">
    <property type="nucleotide sequence ID" value="XM_003321418.1"/>
</dbReference>
<dbReference type="Proteomes" id="UP000008783">
    <property type="component" value="Unassembled WGS sequence"/>
</dbReference>
<keyword evidence="3" id="KW-1185">Reference proteome</keyword>
<feature type="compositionally biased region" description="Polar residues" evidence="1">
    <location>
        <begin position="1"/>
        <end position="13"/>
    </location>
</feature>
<evidence type="ECO:0000313" key="3">
    <source>
        <dbReference type="Proteomes" id="UP000008783"/>
    </source>
</evidence>